<evidence type="ECO:0000313" key="2">
    <source>
        <dbReference type="EMBL" id="GGM55336.1"/>
    </source>
</evidence>
<accession>A0A8J3CEG4</accession>
<keyword evidence="1" id="KW-0472">Membrane</keyword>
<keyword evidence="1" id="KW-1133">Transmembrane helix</keyword>
<gene>
    <name evidence="2" type="ORF">GCM10012275_28110</name>
</gene>
<evidence type="ECO:0000313" key="3">
    <source>
        <dbReference type="Proteomes" id="UP000637578"/>
    </source>
</evidence>
<protein>
    <submittedName>
        <fullName evidence="2">Uncharacterized protein</fullName>
    </submittedName>
</protein>
<sequence length="60" mass="6733">MIHLLMLGTVLALTGVVWIYLSYHYASGSPSGRHAPESGRVPAHRLIRRYGRRYGLRVVA</sequence>
<name>A0A8J3CEG4_9PSEU</name>
<dbReference type="RefSeq" id="WP_189057735.1">
    <property type="nucleotide sequence ID" value="NZ_BMMK01000011.1"/>
</dbReference>
<proteinExistence type="predicted"/>
<dbReference type="AlphaFoldDB" id="A0A8J3CEG4"/>
<reference evidence="2" key="1">
    <citation type="journal article" date="2014" name="Int. J. Syst. Evol. Microbiol.">
        <title>Complete genome sequence of Corynebacterium casei LMG S-19264T (=DSM 44701T), isolated from a smear-ripened cheese.</title>
        <authorList>
            <consortium name="US DOE Joint Genome Institute (JGI-PGF)"/>
            <person name="Walter F."/>
            <person name="Albersmeier A."/>
            <person name="Kalinowski J."/>
            <person name="Ruckert C."/>
        </authorList>
    </citation>
    <scope>NUCLEOTIDE SEQUENCE</scope>
    <source>
        <strain evidence="2">CGMCC 4.5737</strain>
    </source>
</reference>
<evidence type="ECO:0000256" key="1">
    <source>
        <dbReference type="SAM" id="Phobius"/>
    </source>
</evidence>
<keyword evidence="3" id="KW-1185">Reference proteome</keyword>
<reference evidence="2" key="2">
    <citation type="submission" date="2020-09" db="EMBL/GenBank/DDBJ databases">
        <authorList>
            <person name="Sun Q."/>
            <person name="Zhou Y."/>
        </authorList>
    </citation>
    <scope>NUCLEOTIDE SEQUENCE</scope>
    <source>
        <strain evidence="2">CGMCC 4.5737</strain>
    </source>
</reference>
<dbReference type="Proteomes" id="UP000637578">
    <property type="component" value="Unassembled WGS sequence"/>
</dbReference>
<dbReference type="EMBL" id="BMMK01000011">
    <property type="protein sequence ID" value="GGM55336.1"/>
    <property type="molecule type" value="Genomic_DNA"/>
</dbReference>
<keyword evidence="1" id="KW-0812">Transmembrane</keyword>
<organism evidence="2 3">
    <name type="scientific">Longimycelium tulufanense</name>
    <dbReference type="NCBI Taxonomy" id="907463"/>
    <lineage>
        <taxon>Bacteria</taxon>
        <taxon>Bacillati</taxon>
        <taxon>Actinomycetota</taxon>
        <taxon>Actinomycetes</taxon>
        <taxon>Pseudonocardiales</taxon>
        <taxon>Pseudonocardiaceae</taxon>
        <taxon>Longimycelium</taxon>
    </lineage>
</organism>
<feature type="transmembrane region" description="Helical" evidence="1">
    <location>
        <begin position="6"/>
        <end position="23"/>
    </location>
</feature>
<comment type="caution">
    <text evidence="2">The sequence shown here is derived from an EMBL/GenBank/DDBJ whole genome shotgun (WGS) entry which is preliminary data.</text>
</comment>